<proteinExistence type="predicted"/>
<evidence type="ECO:0000313" key="2">
    <source>
        <dbReference type="Proteomes" id="UP001155057"/>
    </source>
</evidence>
<sequence>MANNELKKTDEIRIRAAVKGRIQRGFARSLINTGEFSNPCPSLKGKAWKYASSYKDSYHNFAERVEDHGIELEYETGPHGGDYSSCYALAEG</sequence>
<organism evidence="1 2">
    <name type="scientific">Salinibacter ruber</name>
    <dbReference type="NCBI Taxonomy" id="146919"/>
    <lineage>
        <taxon>Bacteria</taxon>
        <taxon>Pseudomonadati</taxon>
        <taxon>Rhodothermota</taxon>
        <taxon>Rhodothermia</taxon>
        <taxon>Rhodothermales</taxon>
        <taxon>Salinibacteraceae</taxon>
        <taxon>Salinibacter</taxon>
    </lineage>
</organism>
<name>A0A9X2QA96_9BACT</name>
<accession>A0A9X2QA96</accession>
<gene>
    <name evidence="1" type="ORF">GGP61_003211</name>
</gene>
<comment type="caution">
    <text evidence="1">The sequence shown here is derived from an EMBL/GenBank/DDBJ whole genome shotgun (WGS) entry which is preliminary data.</text>
</comment>
<dbReference type="EMBL" id="JANUAE010000015">
    <property type="protein sequence ID" value="MCS3711578.1"/>
    <property type="molecule type" value="Genomic_DNA"/>
</dbReference>
<dbReference type="Proteomes" id="UP001155057">
    <property type="component" value="Unassembled WGS sequence"/>
</dbReference>
<reference evidence="1" key="1">
    <citation type="submission" date="2022-08" db="EMBL/GenBank/DDBJ databases">
        <title>Genomic Encyclopedia of Type Strains, Phase V (KMG-V): Genome sequencing to study the core and pangenomes of soil and plant-associated prokaryotes.</title>
        <authorList>
            <person name="Whitman W."/>
        </authorList>
    </citation>
    <scope>NUCLEOTIDE SEQUENCE</scope>
    <source>
        <strain evidence="1">SP3049</strain>
    </source>
</reference>
<dbReference type="AlphaFoldDB" id="A0A9X2QA96"/>
<protein>
    <submittedName>
        <fullName evidence="1">Uncharacterized protein</fullName>
    </submittedName>
</protein>
<dbReference type="RefSeq" id="WP_259124416.1">
    <property type="nucleotide sequence ID" value="NZ_JANUAE010000015.1"/>
</dbReference>
<evidence type="ECO:0000313" key="1">
    <source>
        <dbReference type="EMBL" id="MCS3711578.1"/>
    </source>
</evidence>